<dbReference type="GO" id="GO:0009249">
    <property type="term" value="P:protein lipoylation"/>
    <property type="evidence" value="ECO:0007669"/>
    <property type="project" value="TreeGrafter"/>
</dbReference>
<dbReference type="EMBL" id="BSOT01000005">
    <property type="protein sequence ID" value="GLR71023.1"/>
    <property type="molecule type" value="Genomic_DNA"/>
</dbReference>
<reference evidence="6" key="1">
    <citation type="journal article" date="2014" name="Int. J. Syst. Evol. Microbiol.">
        <title>Complete genome sequence of Corynebacterium casei LMG S-19264T (=DSM 44701T), isolated from a smear-ripened cheese.</title>
        <authorList>
            <consortium name="US DOE Joint Genome Institute (JGI-PGF)"/>
            <person name="Walter F."/>
            <person name="Albersmeier A."/>
            <person name="Kalinowski J."/>
            <person name="Ruckert C."/>
        </authorList>
    </citation>
    <scope>NUCLEOTIDE SEQUENCE</scope>
    <source>
        <strain evidence="6">NBRC 110023</strain>
    </source>
</reference>
<gene>
    <name evidence="3 6" type="primary">gcvH</name>
    <name evidence="6" type="ORF">GCM10007852_19310</name>
</gene>
<dbReference type="CDD" id="cd06848">
    <property type="entry name" value="GCS_H"/>
    <property type="match status" value="1"/>
</dbReference>
<feature type="modified residue" description="N6-lipoyllysine" evidence="3 4">
    <location>
        <position position="65"/>
    </location>
</feature>
<dbReference type="AlphaFoldDB" id="A0AA37SWJ4"/>
<dbReference type="InterPro" id="IPR011053">
    <property type="entry name" value="Single_hybrid_motif"/>
</dbReference>
<reference evidence="6" key="2">
    <citation type="submission" date="2023-01" db="EMBL/GenBank/DDBJ databases">
        <title>Draft genome sequence of Agaribacter marinus strain NBRC 110023.</title>
        <authorList>
            <person name="Sun Q."/>
            <person name="Mori K."/>
        </authorList>
    </citation>
    <scope>NUCLEOTIDE SEQUENCE</scope>
    <source>
        <strain evidence="6">NBRC 110023</strain>
    </source>
</reference>
<comment type="cofactor">
    <cofactor evidence="3">
        <name>(R)-lipoate</name>
        <dbReference type="ChEBI" id="CHEBI:83088"/>
    </cofactor>
    <text evidence="3">Binds 1 lipoyl cofactor covalently.</text>
</comment>
<dbReference type="Proteomes" id="UP001156601">
    <property type="component" value="Unassembled WGS sequence"/>
</dbReference>
<evidence type="ECO:0000256" key="3">
    <source>
        <dbReference type="HAMAP-Rule" id="MF_00272"/>
    </source>
</evidence>
<dbReference type="Gene3D" id="2.40.50.100">
    <property type="match status" value="1"/>
</dbReference>
<dbReference type="InterPro" id="IPR017453">
    <property type="entry name" value="GCV_H_sub"/>
</dbReference>
<evidence type="ECO:0000313" key="6">
    <source>
        <dbReference type="EMBL" id="GLR71023.1"/>
    </source>
</evidence>
<dbReference type="InterPro" id="IPR000089">
    <property type="entry name" value="Biotin_lipoyl"/>
</dbReference>
<dbReference type="GO" id="GO:0005960">
    <property type="term" value="C:glycine cleavage complex"/>
    <property type="evidence" value="ECO:0007669"/>
    <property type="project" value="InterPro"/>
</dbReference>
<dbReference type="PANTHER" id="PTHR11715:SF3">
    <property type="entry name" value="GLYCINE CLEAVAGE SYSTEM H PROTEIN-RELATED"/>
    <property type="match status" value="1"/>
</dbReference>
<keyword evidence="2 3" id="KW-0450">Lipoyl</keyword>
<comment type="function">
    <text evidence="3">The glycine cleavage system catalyzes the degradation of glycine. The H protein shuttles the methylamine group of glycine from the P protein to the T protein.</text>
</comment>
<dbReference type="PROSITE" id="PS50968">
    <property type="entry name" value="BIOTINYL_LIPOYL"/>
    <property type="match status" value="1"/>
</dbReference>
<dbReference type="PROSITE" id="PS00189">
    <property type="entry name" value="LIPOYL"/>
    <property type="match status" value="1"/>
</dbReference>
<accession>A0AA37SWJ4</accession>
<feature type="domain" description="Lipoyl-binding" evidence="5">
    <location>
        <begin position="24"/>
        <end position="106"/>
    </location>
</feature>
<dbReference type="GO" id="GO:0019464">
    <property type="term" value="P:glycine decarboxylation via glycine cleavage system"/>
    <property type="evidence" value="ECO:0007669"/>
    <property type="project" value="UniProtKB-UniRule"/>
</dbReference>
<dbReference type="NCBIfam" id="TIGR00527">
    <property type="entry name" value="gcvH"/>
    <property type="match status" value="1"/>
</dbReference>
<dbReference type="Pfam" id="PF01597">
    <property type="entry name" value="GCV_H"/>
    <property type="match status" value="1"/>
</dbReference>
<dbReference type="GO" id="GO:0005829">
    <property type="term" value="C:cytosol"/>
    <property type="evidence" value="ECO:0007669"/>
    <property type="project" value="TreeGrafter"/>
</dbReference>
<dbReference type="NCBIfam" id="NF002270">
    <property type="entry name" value="PRK01202.1"/>
    <property type="match status" value="1"/>
</dbReference>
<dbReference type="PANTHER" id="PTHR11715">
    <property type="entry name" value="GLYCINE CLEAVAGE SYSTEM H PROTEIN"/>
    <property type="match status" value="1"/>
</dbReference>
<comment type="similarity">
    <text evidence="1 3">Belongs to the GcvH family.</text>
</comment>
<dbReference type="InterPro" id="IPR033753">
    <property type="entry name" value="GCV_H/Fam206"/>
</dbReference>
<name>A0AA37SWJ4_9ALTE</name>
<dbReference type="RefSeq" id="WP_284217322.1">
    <property type="nucleotide sequence ID" value="NZ_BSOT01000005.1"/>
</dbReference>
<evidence type="ECO:0000256" key="2">
    <source>
        <dbReference type="ARBA" id="ARBA00022823"/>
    </source>
</evidence>
<organism evidence="6 7">
    <name type="scientific">Agaribacter marinus</name>
    <dbReference type="NCBI Taxonomy" id="1431249"/>
    <lineage>
        <taxon>Bacteria</taxon>
        <taxon>Pseudomonadati</taxon>
        <taxon>Pseudomonadota</taxon>
        <taxon>Gammaproteobacteria</taxon>
        <taxon>Alteromonadales</taxon>
        <taxon>Alteromonadaceae</taxon>
        <taxon>Agaribacter</taxon>
    </lineage>
</organism>
<dbReference type="InterPro" id="IPR002930">
    <property type="entry name" value="GCV_H"/>
</dbReference>
<protein>
    <recommendedName>
        <fullName evidence="3">Glycine cleavage system H protein</fullName>
    </recommendedName>
</protein>
<dbReference type="InterPro" id="IPR003016">
    <property type="entry name" value="2-oxoA_DH_lipoyl-BS"/>
</dbReference>
<evidence type="ECO:0000256" key="1">
    <source>
        <dbReference type="ARBA" id="ARBA00009249"/>
    </source>
</evidence>
<evidence type="ECO:0000259" key="5">
    <source>
        <dbReference type="PROSITE" id="PS50968"/>
    </source>
</evidence>
<sequence length="130" mass="13958">MSNIPQELKYTNTHEWIRAEGDGIFTVGITEHAQGLLGDMVFLDLPDVGDAIATGDDCAVAESVKAASDIYAPLSGEIVEVNEDLEDSPELVNADAFGDGWLFKVNAEDPDEVNGLLDAEGYANLIDEDE</sequence>
<keyword evidence="7" id="KW-1185">Reference proteome</keyword>
<dbReference type="HAMAP" id="MF_00272">
    <property type="entry name" value="GcvH"/>
    <property type="match status" value="1"/>
</dbReference>
<proteinExistence type="inferred from homology"/>
<comment type="caution">
    <text evidence="6">The sequence shown here is derived from an EMBL/GenBank/DDBJ whole genome shotgun (WGS) entry which is preliminary data.</text>
</comment>
<evidence type="ECO:0000256" key="4">
    <source>
        <dbReference type="PIRSR" id="PIRSR617453-50"/>
    </source>
</evidence>
<dbReference type="SUPFAM" id="SSF51230">
    <property type="entry name" value="Single hybrid motif"/>
    <property type="match status" value="1"/>
</dbReference>
<comment type="subunit">
    <text evidence="3">The glycine cleavage system is composed of four proteins: P, T, L and H.</text>
</comment>
<evidence type="ECO:0000313" key="7">
    <source>
        <dbReference type="Proteomes" id="UP001156601"/>
    </source>
</evidence>